<protein>
    <recommendedName>
        <fullName evidence="3">Reverse transcriptase domain-containing protein</fullName>
    </recommendedName>
</protein>
<dbReference type="PANTHER" id="PTHR46890">
    <property type="entry name" value="NON-LTR RETROLELEMENT REVERSE TRANSCRIPTASE-LIKE PROTEIN-RELATED"/>
    <property type="match status" value="1"/>
</dbReference>
<name>A0AAW2Y0J0_9LAMI</name>
<keyword evidence="1" id="KW-0812">Transmembrane</keyword>
<comment type="caution">
    <text evidence="2">The sequence shown here is derived from an EMBL/GenBank/DDBJ whole genome shotgun (WGS) entry which is preliminary data.</text>
</comment>
<dbReference type="EMBL" id="JACGWN010000002">
    <property type="protein sequence ID" value="KAL0458591.1"/>
    <property type="molecule type" value="Genomic_DNA"/>
</dbReference>
<evidence type="ECO:0008006" key="3">
    <source>
        <dbReference type="Google" id="ProtNLM"/>
    </source>
</evidence>
<evidence type="ECO:0000313" key="2">
    <source>
        <dbReference type="EMBL" id="KAL0458591.1"/>
    </source>
</evidence>
<proteinExistence type="predicted"/>
<dbReference type="AlphaFoldDB" id="A0AAW2Y0J0"/>
<accession>A0AAW2Y0J0</accession>
<feature type="transmembrane region" description="Helical" evidence="1">
    <location>
        <begin position="35"/>
        <end position="54"/>
    </location>
</feature>
<dbReference type="PANTHER" id="PTHR46890:SF48">
    <property type="entry name" value="RNA-DIRECTED DNA POLYMERASE"/>
    <property type="match status" value="1"/>
</dbReference>
<reference evidence="2" key="2">
    <citation type="journal article" date="2024" name="Plant">
        <title>Genomic evolution and insights into agronomic trait innovations of Sesamum species.</title>
        <authorList>
            <person name="Miao H."/>
            <person name="Wang L."/>
            <person name="Qu L."/>
            <person name="Liu H."/>
            <person name="Sun Y."/>
            <person name="Le M."/>
            <person name="Wang Q."/>
            <person name="Wei S."/>
            <person name="Zheng Y."/>
            <person name="Lin W."/>
            <person name="Duan Y."/>
            <person name="Cao H."/>
            <person name="Xiong S."/>
            <person name="Wang X."/>
            <person name="Wei L."/>
            <person name="Li C."/>
            <person name="Ma Q."/>
            <person name="Ju M."/>
            <person name="Zhao R."/>
            <person name="Li G."/>
            <person name="Mu C."/>
            <person name="Tian Q."/>
            <person name="Mei H."/>
            <person name="Zhang T."/>
            <person name="Gao T."/>
            <person name="Zhang H."/>
        </authorList>
    </citation>
    <scope>NUCLEOTIDE SEQUENCE</scope>
    <source>
        <strain evidence="2">KEN1</strain>
    </source>
</reference>
<sequence length="127" mass="14387">MSPDSAVGPGDFNVVFYHKCWEMIKIDVLDEVKDFLGGTLLLLSFMATSIALILKVKSISRWTDFQPISLCNTSNKILTKLLSERLKSLLPSLIYRNQTGFVPTRQNDDNVLLLQEIMHSIGDNKRD</sequence>
<evidence type="ECO:0000256" key="1">
    <source>
        <dbReference type="SAM" id="Phobius"/>
    </source>
</evidence>
<reference evidence="2" key="1">
    <citation type="submission" date="2020-06" db="EMBL/GenBank/DDBJ databases">
        <authorList>
            <person name="Li T."/>
            <person name="Hu X."/>
            <person name="Zhang T."/>
            <person name="Song X."/>
            <person name="Zhang H."/>
            <person name="Dai N."/>
            <person name="Sheng W."/>
            <person name="Hou X."/>
            <person name="Wei L."/>
        </authorList>
    </citation>
    <scope>NUCLEOTIDE SEQUENCE</scope>
    <source>
        <strain evidence="2">KEN1</strain>
        <tissue evidence="2">Leaf</tissue>
    </source>
</reference>
<keyword evidence="1" id="KW-1133">Transmembrane helix</keyword>
<gene>
    <name evidence="2" type="ORF">Slati_0486300</name>
</gene>
<organism evidence="2">
    <name type="scientific">Sesamum latifolium</name>
    <dbReference type="NCBI Taxonomy" id="2727402"/>
    <lineage>
        <taxon>Eukaryota</taxon>
        <taxon>Viridiplantae</taxon>
        <taxon>Streptophyta</taxon>
        <taxon>Embryophyta</taxon>
        <taxon>Tracheophyta</taxon>
        <taxon>Spermatophyta</taxon>
        <taxon>Magnoliopsida</taxon>
        <taxon>eudicotyledons</taxon>
        <taxon>Gunneridae</taxon>
        <taxon>Pentapetalae</taxon>
        <taxon>asterids</taxon>
        <taxon>lamiids</taxon>
        <taxon>Lamiales</taxon>
        <taxon>Pedaliaceae</taxon>
        <taxon>Sesamum</taxon>
    </lineage>
</organism>
<keyword evidence="1" id="KW-0472">Membrane</keyword>
<dbReference type="InterPro" id="IPR052343">
    <property type="entry name" value="Retrotransposon-Effector_Assoc"/>
</dbReference>